<comment type="caution">
    <text evidence="1">The sequence shown here is derived from an EMBL/GenBank/DDBJ whole genome shotgun (WGS) entry which is preliminary data.</text>
</comment>
<keyword evidence="2" id="KW-1185">Reference proteome</keyword>
<organism evidence="1 2">
    <name type="scientific">Raphidocelis subcapitata</name>
    <dbReference type="NCBI Taxonomy" id="307507"/>
    <lineage>
        <taxon>Eukaryota</taxon>
        <taxon>Viridiplantae</taxon>
        <taxon>Chlorophyta</taxon>
        <taxon>core chlorophytes</taxon>
        <taxon>Chlorophyceae</taxon>
        <taxon>CS clade</taxon>
        <taxon>Sphaeropleales</taxon>
        <taxon>Selenastraceae</taxon>
        <taxon>Raphidocelis</taxon>
    </lineage>
</organism>
<dbReference type="Proteomes" id="UP000247498">
    <property type="component" value="Unassembled WGS sequence"/>
</dbReference>
<proteinExistence type="predicted"/>
<dbReference type="AlphaFoldDB" id="A0A2V0P457"/>
<protein>
    <submittedName>
        <fullName evidence="1">Uncharacterized protein</fullName>
    </submittedName>
</protein>
<gene>
    <name evidence="1" type="ORF">Rsub_07372</name>
</gene>
<accession>A0A2V0P457</accession>
<evidence type="ECO:0000313" key="2">
    <source>
        <dbReference type="Proteomes" id="UP000247498"/>
    </source>
</evidence>
<evidence type="ECO:0000313" key="1">
    <source>
        <dbReference type="EMBL" id="GBF94636.1"/>
    </source>
</evidence>
<dbReference type="EMBL" id="BDRX01000054">
    <property type="protein sequence ID" value="GBF94636.1"/>
    <property type="molecule type" value="Genomic_DNA"/>
</dbReference>
<sequence length="829" mass="86634">MSCPAFMPYCCKNGKCASSLEDCNCRYTSECQKGSCCARPPDATVGKCSTTMFKNTTQICPNCNRAVENGMSCPAGKDICCPDGKCVGWGGCGLKRACDSDWSCDEWQCCGSDGYCRSTMFAGTVQSCSDCNLGPYRNVPCPKAKPYCCPRGQCVAKAADCDFTLNAVRVSKYQAHHLYYLDALANLTATADNTIWNGGKYKRPSPDDYYDFRKYVEVGSPDENGLPLACRNRYDNSTGTLFRGLDLKTAAGPLAWAADVAAQLWFSECKAITQCKADMAKDDVTLADMKQWTKLAGDRILSYLQIAPGGRNLLCPPRAYFGFFYQTFVRPPSPQATFFGLFNWATALTPSLIRIKNAAGAEETLSALQLLQRNAELSLYIPEPLFAMEGLIELLIGQDHSLVHSLPTPILPASTPAFAFQPASTEGAPAPVDGAAPEATPVVLASTDTPAPEAAAAALAPADAVAAEAAATEAATAAATEAAAAAPALAPADSAPALAVGAPALDAAPAPEVVAPIEAMDAGPMAPASYAENGFVAGLADPELLNLAAGTTWAAGCAADNVLCAAKSLGLLGAQSEAAGAAPAGAVAELAGDGAQIMAGNTTCLMQMRTLQLRLKSAKEKCTYRSAGAWVHPDPAQRVFAIERPIWDIQIEKGYAVYAYACSLMPEPALRYCKMSQSGLEDYMEKYSAMLATMRSIACDTAATSYRHVNVLGDGGAFPVIRGGIATGGGCTKVTSNFISDVGCTLVDFVYNRYNAAVECCAGDCSTRPECALFSGGLATRINIPSCGGDGDPASFVKMPAGFAMPAASGATCGGGDGKGYWGWGVWSG</sequence>
<name>A0A2V0P457_9CHLO</name>
<reference evidence="1 2" key="1">
    <citation type="journal article" date="2018" name="Sci. Rep.">
        <title>Raphidocelis subcapitata (=Pseudokirchneriella subcapitata) provides an insight into genome evolution and environmental adaptations in the Sphaeropleales.</title>
        <authorList>
            <person name="Suzuki S."/>
            <person name="Yamaguchi H."/>
            <person name="Nakajima N."/>
            <person name="Kawachi M."/>
        </authorList>
    </citation>
    <scope>NUCLEOTIDE SEQUENCE [LARGE SCALE GENOMIC DNA]</scope>
    <source>
        <strain evidence="1 2">NIES-35</strain>
    </source>
</reference>
<dbReference type="InParanoid" id="A0A2V0P457"/>